<dbReference type="AlphaFoldDB" id="A0A699SK43"/>
<feature type="region of interest" description="Disordered" evidence="1">
    <location>
        <begin position="15"/>
        <end position="38"/>
    </location>
</feature>
<evidence type="ECO:0000256" key="1">
    <source>
        <dbReference type="SAM" id="MobiDB-lite"/>
    </source>
</evidence>
<keyword evidence="2" id="KW-0548">Nucleotidyltransferase</keyword>
<protein>
    <submittedName>
        <fullName evidence="2">Reverse transcriptase domain-containing protein</fullName>
    </submittedName>
</protein>
<name>A0A699SK43_TANCI</name>
<evidence type="ECO:0000313" key="2">
    <source>
        <dbReference type="EMBL" id="GFC98114.1"/>
    </source>
</evidence>
<reference evidence="2" key="1">
    <citation type="journal article" date="2019" name="Sci. Rep.">
        <title>Draft genome of Tanacetum cinerariifolium, the natural source of mosquito coil.</title>
        <authorList>
            <person name="Yamashiro T."/>
            <person name="Shiraishi A."/>
            <person name="Satake H."/>
            <person name="Nakayama K."/>
        </authorList>
    </citation>
    <scope>NUCLEOTIDE SEQUENCE</scope>
</reference>
<organism evidence="2">
    <name type="scientific">Tanacetum cinerariifolium</name>
    <name type="common">Dalmatian daisy</name>
    <name type="synonym">Chrysanthemum cinerariifolium</name>
    <dbReference type="NCBI Taxonomy" id="118510"/>
    <lineage>
        <taxon>Eukaryota</taxon>
        <taxon>Viridiplantae</taxon>
        <taxon>Streptophyta</taxon>
        <taxon>Embryophyta</taxon>
        <taxon>Tracheophyta</taxon>
        <taxon>Spermatophyta</taxon>
        <taxon>Magnoliopsida</taxon>
        <taxon>eudicotyledons</taxon>
        <taxon>Gunneridae</taxon>
        <taxon>Pentapetalae</taxon>
        <taxon>asterids</taxon>
        <taxon>campanulids</taxon>
        <taxon>Asterales</taxon>
        <taxon>Asteraceae</taxon>
        <taxon>Asteroideae</taxon>
        <taxon>Anthemideae</taxon>
        <taxon>Anthemidinae</taxon>
        <taxon>Tanacetum</taxon>
    </lineage>
</organism>
<sequence>MNSWREQIGAWVKESRRRGKQELDRRTPPCTMIKSSHNDTPFSMTYRTEAVILAKIRMPTYCTAVVDAIHNDEELRLNLDLLEERPSIHEAKAKLKMTKYYNAR</sequence>
<comment type="caution">
    <text evidence="2">The sequence shown here is derived from an EMBL/GenBank/DDBJ whole genome shotgun (WGS) entry which is preliminary data.</text>
</comment>
<keyword evidence="2" id="KW-0695">RNA-directed DNA polymerase</keyword>
<gene>
    <name evidence="2" type="ORF">Tci_870084</name>
</gene>
<keyword evidence="2" id="KW-0808">Transferase</keyword>
<dbReference type="GO" id="GO:0003964">
    <property type="term" value="F:RNA-directed DNA polymerase activity"/>
    <property type="evidence" value="ECO:0007669"/>
    <property type="project" value="UniProtKB-KW"/>
</dbReference>
<feature type="non-terminal residue" evidence="2">
    <location>
        <position position="104"/>
    </location>
</feature>
<accession>A0A699SK43</accession>
<dbReference type="EMBL" id="BKCJ011170119">
    <property type="protein sequence ID" value="GFC98114.1"/>
    <property type="molecule type" value="Genomic_DNA"/>
</dbReference>
<proteinExistence type="predicted"/>